<dbReference type="OMA" id="SDRWTIT"/>
<dbReference type="STRING" id="983966.A0A1E4S748"/>
<dbReference type="Gene3D" id="1.10.238.10">
    <property type="entry name" value="EF-hand"/>
    <property type="match status" value="1"/>
</dbReference>
<dbReference type="EMBL" id="KV453926">
    <property type="protein sequence ID" value="ODV75212.1"/>
    <property type="molecule type" value="Genomic_DNA"/>
</dbReference>
<dbReference type="GO" id="GO:0006629">
    <property type="term" value="P:lipid metabolic process"/>
    <property type="evidence" value="ECO:0007669"/>
    <property type="project" value="UniProtKB-KW"/>
</dbReference>
<dbReference type="GO" id="GO:0006897">
    <property type="term" value="P:endocytosis"/>
    <property type="evidence" value="ECO:0007669"/>
    <property type="project" value="UniProtKB-ARBA"/>
</dbReference>
<gene>
    <name evidence="4" type="ORF">CYBJADRAFT_112694</name>
</gene>
<evidence type="ECO:0000313" key="5">
    <source>
        <dbReference type="Proteomes" id="UP000094389"/>
    </source>
</evidence>
<dbReference type="PANTHER" id="PTHR11216:SF174">
    <property type="entry name" value="GH06923P"/>
    <property type="match status" value="1"/>
</dbReference>
<evidence type="ECO:0000256" key="2">
    <source>
        <dbReference type="ARBA" id="ARBA00061579"/>
    </source>
</evidence>
<evidence type="ECO:0000313" key="4">
    <source>
        <dbReference type="EMBL" id="ODV75212.1"/>
    </source>
</evidence>
<accession>A0A1E4S748</accession>
<dbReference type="PROSITE" id="PS50031">
    <property type="entry name" value="EH"/>
    <property type="match status" value="1"/>
</dbReference>
<dbReference type="InterPro" id="IPR011992">
    <property type="entry name" value="EF-hand-dom_pair"/>
</dbReference>
<evidence type="ECO:0000259" key="3">
    <source>
        <dbReference type="PROSITE" id="PS50031"/>
    </source>
</evidence>
<feature type="non-terminal residue" evidence="4">
    <location>
        <position position="1"/>
    </location>
</feature>
<dbReference type="InterPro" id="IPR000261">
    <property type="entry name" value="EH_dom"/>
</dbReference>
<proteinExistence type="inferred from homology"/>
<dbReference type="Proteomes" id="UP000094389">
    <property type="component" value="Unassembled WGS sequence"/>
</dbReference>
<comment type="similarity">
    <text evidence="2">Belongs to the IRS4 family.</text>
</comment>
<name>A0A1E4S748_CYBJN</name>
<keyword evidence="1" id="KW-0443">Lipid metabolism</keyword>
<sequence>KFNEDKPWKHHSDRWTITDQERKRYEGVWVTNRGSYMDMVDPSTLNSELDVPGALNTALKATMLPNESSGSDALGPQLSNLMLNVVAREIWQRSKLPNDLLRQVWDLVDTRHDGTLDRTSFIVGMWLVDQCLYGRKLPKAVNDEVWNSV</sequence>
<dbReference type="GO" id="GO:0005886">
    <property type="term" value="C:plasma membrane"/>
    <property type="evidence" value="ECO:0007669"/>
    <property type="project" value="TreeGrafter"/>
</dbReference>
<dbReference type="SUPFAM" id="SSF47473">
    <property type="entry name" value="EF-hand"/>
    <property type="match status" value="1"/>
</dbReference>
<dbReference type="CDD" id="cd00052">
    <property type="entry name" value="EH"/>
    <property type="match status" value="1"/>
</dbReference>
<keyword evidence="5" id="KW-1185">Reference proteome</keyword>
<dbReference type="OrthoDB" id="10045710at2759"/>
<dbReference type="GO" id="GO:0031505">
    <property type="term" value="P:fungal-type cell wall organization"/>
    <property type="evidence" value="ECO:0007669"/>
    <property type="project" value="UniProtKB-ARBA"/>
</dbReference>
<feature type="non-terminal residue" evidence="4">
    <location>
        <position position="149"/>
    </location>
</feature>
<dbReference type="Pfam" id="PF12763">
    <property type="entry name" value="EH"/>
    <property type="match status" value="1"/>
</dbReference>
<dbReference type="FunFam" id="1.10.238.10:FF:000326">
    <property type="entry name" value="IRS4p EH domain-containing protein"/>
    <property type="match status" value="1"/>
</dbReference>
<dbReference type="AlphaFoldDB" id="A0A1E4S748"/>
<dbReference type="GO" id="GO:0000407">
    <property type="term" value="C:phagophore assembly site"/>
    <property type="evidence" value="ECO:0007669"/>
    <property type="project" value="UniProtKB-ARBA"/>
</dbReference>
<dbReference type="GeneID" id="30986521"/>
<dbReference type="RefSeq" id="XP_020072251.1">
    <property type="nucleotide sequence ID" value="XM_020212125.1"/>
</dbReference>
<organism evidence="4 5">
    <name type="scientific">Cyberlindnera jadinii (strain ATCC 18201 / CBS 1600 / BCRC 20928 / JCM 3617 / NBRC 0987 / NRRL Y-1542)</name>
    <name type="common">Torula yeast</name>
    <name type="synonym">Candida utilis</name>
    <dbReference type="NCBI Taxonomy" id="983966"/>
    <lineage>
        <taxon>Eukaryota</taxon>
        <taxon>Fungi</taxon>
        <taxon>Dikarya</taxon>
        <taxon>Ascomycota</taxon>
        <taxon>Saccharomycotina</taxon>
        <taxon>Saccharomycetes</taxon>
        <taxon>Phaffomycetales</taxon>
        <taxon>Phaffomycetaceae</taxon>
        <taxon>Cyberlindnera</taxon>
    </lineage>
</organism>
<reference evidence="4 5" key="1">
    <citation type="journal article" date="2016" name="Proc. Natl. Acad. Sci. U.S.A.">
        <title>Comparative genomics of biotechnologically important yeasts.</title>
        <authorList>
            <person name="Riley R."/>
            <person name="Haridas S."/>
            <person name="Wolfe K.H."/>
            <person name="Lopes M.R."/>
            <person name="Hittinger C.T."/>
            <person name="Goeker M."/>
            <person name="Salamov A.A."/>
            <person name="Wisecaver J.H."/>
            <person name="Long T.M."/>
            <person name="Calvey C.H."/>
            <person name="Aerts A.L."/>
            <person name="Barry K.W."/>
            <person name="Choi C."/>
            <person name="Clum A."/>
            <person name="Coughlan A.Y."/>
            <person name="Deshpande S."/>
            <person name="Douglass A.P."/>
            <person name="Hanson S.J."/>
            <person name="Klenk H.-P."/>
            <person name="LaButti K.M."/>
            <person name="Lapidus A."/>
            <person name="Lindquist E.A."/>
            <person name="Lipzen A.M."/>
            <person name="Meier-Kolthoff J.P."/>
            <person name="Ohm R.A."/>
            <person name="Otillar R.P."/>
            <person name="Pangilinan J.L."/>
            <person name="Peng Y."/>
            <person name="Rokas A."/>
            <person name="Rosa C.A."/>
            <person name="Scheuner C."/>
            <person name="Sibirny A.A."/>
            <person name="Slot J.C."/>
            <person name="Stielow J.B."/>
            <person name="Sun H."/>
            <person name="Kurtzman C.P."/>
            <person name="Blackwell M."/>
            <person name="Grigoriev I.V."/>
            <person name="Jeffries T.W."/>
        </authorList>
    </citation>
    <scope>NUCLEOTIDE SEQUENCE [LARGE SCALE GENOMIC DNA]</scope>
    <source>
        <strain evidence="5">ATCC 18201 / CBS 1600 / BCRC 20928 / JCM 3617 / NBRC 0987 / NRRL Y-1542</strain>
    </source>
</reference>
<dbReference type="SMART" id="SM00027">
    <property type="entry name" value="EH"/>
    <property type="match status" value="1"/>
</dbReference>
<protein>
    <submittedName>
        <fullName evidence="4">EF-hand</fullName>
    </submittedName>
</protein>
<evidence type="ECO:0000256" key="1">
    <source>
        <dbReference type="ARBA" id="ARBA00023098"/>
    </source>
</evidence>
<feature type="domain" description="EH" evidence="3">
    <location>
        <begin position="72"/>
        <end position="149"/>
    </location>
</feature>
<dbReference type="PANTHER" id="PTHR11216">
    <property type="entry name" value="EH DOMAIN"/>
    <property type="match status" value="1"/>
</dbReference>